<feature type="non-terminal residue" evidence="5">
    <location>
        <position position="1"/>
    </location>
</feature>
<dbReference type="STRING" id="35525.A0A162CTV6"/>
<evidence type="ECO:0000313" key="6">
    <source>
        <dbReference type="Proteomes" id="UP000076858"/>
    </source>
</evidence>
<keyword evidence="2" id="KW-0479">Metal-binding</keyword>
<reference evidence="5 6" key="1">
    <citation type="submission" date="2016-03" db="EMBL/GenBank/DDBJ databases">
        <title>EvidentialGene: Evidence-directed Construction of Genes on Genomes.</title>
        <authorList>
            <person name="Gilbert D.G."/>
            <person name="Choi J.-H."/>
            <person name="Mockaitis K."/>
            <person name="Colbourne J."/>
            <person name="Pfrender M."/>
        </authorList>
    </citation>
    <scope>NUCLEOTIDE SEQUENCE [LARGE SCALE GENOMIC DNA]</scope>
    <source>
        <strain evidence="5 6">Xinb3</strain>
        <tissue evidence="5">Complete organism</tissue>
    </source>
</reference>
<comment type="cofactor">
    <cofactor evidence="1">
        <name>a divalent metal cation</name>
        <dbReference type="ChEBI" id="CHEBI:60240"/>
    </cofactor>
</comment>
<evidence type="ECO:0000256" key="2">
    <source>
        <dbReference type="ARBA" id="ARBA00022723"/>
    </source>
</evidence>
<dbReference type="GO" id="GO:0046872">
    <property type="term" value="F:metal ion binding"/>
    <property type="evidence" value="ECO:0007669"/>
    <property type="project" value="UniProtKB-KW"/>
</dbReference>
<evidence type="ECO:0000256" key="1">
    <source>
        <dbReference type="ARBA" id="ARBA00001968"/>
    </source>
</evidence>
<evidence type="ECO:0008006" key="7">
    <source>
        <dbReference type="Google" id="ProtNLM"/>
    </source>
</evidence>
<comment type="caution">
    <text evidence="5">The sequence shown here is derived from an EMBL/GenBank/DDBJ whole genome shotgun (WGS) entry which is preliminary data.</text>
</comment>
<feature type="domain" description="Transposase Helix-turn-helix" evidence="4">
    <location>
        <begin position="1"/>
        <end position="39"/>
    </location>
</feature>
<dbReference type="EMBL" id="LRGB01014766">
    <property type="protein sequence ID" value="KZR99093.1"/>
    <property type="molecule type" value="Genomic_DNA"/>
</dbReference>
<dbReference type="Pfam" id="PF13359">
    <property type="entry name" value="DDE_Tnp_4"/>
    <property type="match status" value="1"/>
</dbReference>
<dbReference type="InterPro" id="IPR027805">
    <property type="entry name" value="Transposase_HTH_dom"/>
</dbReference>
<feature type="domain" description="DDE Tnp4" evidence="3">
    <location>
        <begin position="69"/>
        <end position="236"/>
    </location>
</feature>
<name>A0A162CTV6_9CRUS</name>
<dbReference type="Pfam" id="PF13613">
    <property type="entry name" value="HTH_Tnp_4"/>
    <property type="match status" value="1"/>
</dbReference>
<organism evidence="5 6">
    <name type="scientific">Daphnia magna</name>
    <dbReference type="NCBI Taxonomy" id="35525"/>
    <lineage>
        <taxon>Eukaryota</taxon>
        <taxon>Metazoa</taxon>
        <taxon>Ecdysozoa</taxon>
        <taxon>Arthropoda</taxon>
        <taxon>Crustacea</taxon>
        <taxon>Branchiopoda</taxon>
        <taxon>Diplostraca</taxon>
        <taxon>Cladocera</taxon>
        <taxon>Anomopoda</taxon>
        <taxon>Daphniidae</taxon>
        <taxon>Daphnia</taxon>
    </lineage>
</organism>
<sequence>KLRLNLGNKDFAYRFDIHRTTVKRYIEKFIDVMYVRLPPALLLLPDSKASKLTMPLSFRKHYPNCIAILDCFEINCEMHSNIIDKASCYSKYKSHHTAKYMVSMTPQGSINFCSKGFVGRSTDVEIVRQSEFVKYVKEGDQVMEDHGFLIGEEIEALGATLVTPAFKGLRPQLEGSETEFSRIISNERIHIERGIGNLRKKYTILRGPIKIPEMNIDFNRNAFIDKIVVVCCCLMNAMPS</sequence>
<dbReference type="OrthoDB" id="6375458at2759"/>
<keyword evidence="6" id="KW-1185">Reference proteome</keyword>
<dbReference type="PANTHER" id="PTHR23080">
    <property type="entry name" value="THAP DOMAIN PROTEIN"/>
    <property type="match status" value="1"/>
</dbReference>
<evidence type="ECO:0000313" key="5">
    <source>
        <dbReference type="EMBL" id="KZR99093.1"/>
    </source>
</evidence>
<gene>
    <name evidence="5" type="ORF">APZ42_005194</name>
</gene>
<dbReference type="AlphaFoldDB" id="A0A162CTV6"/>
<dbReference type="InterPro" id="IPR027806">
    <property type="entry name" value="HARBI1_dom"/>
</dbReference>
<feature type="non-terminal residue" evidence="5">
    <location>
        <position position="240"/>
    </location>
</feature>
<evidence type="ECO:0000259" key="3">
    <source>
        <dbReference type="Pfam" id="PF13359"/>
    </source>
</evidence>
<dbReference type="Proteomes" id="UP000076858">
    <property type="component" value="Unassembled WGS sequence"/>
</dbReference>
<dbReference type="PANTHER" id="PTHR23080:SF143">
    <property type="entry name" value="SI:DKEY-56D12.4"/>
    <property type="match status" value="1"/>
</dbReference>
<evidence type="ECO:0000259" key="4">
    <source>
        <dbReference type="Pfam" id="PF13613"/>
    </source>
</evidence>
<accession>A0A162CTV6</accession>
<protein>
    <recommendedName>
        <fullName evidence="7">DDE Tnp4 domain-containing protein</fullName>
    </recommendedName>
</protein>
<proteinExistence type="predicted"/>